<reference evidence="5 6" key="1">
    <citation type="submission" date="2017-01" db="EMBL/GenBank/DDBJ databases">
        <title>Genome sequencing of Arcobacter sp. LPB0137.</title>
        <authorList>
            <person name="Lee G.-W."/>
            <person name="Yi H."/>
        </authorList>
    </citation>
    <scope>NUCLEOTIDE SEQUENCE [LARGE SCALE GENOMIC DNA]</scope>
    <source>
        <strain evidence="5 6">LPB0137</strain>
    </source>
</reference>
<evidence type="ECO:0000313" key="5">
    <source>
        <dbReference type="EMBL" id="APW64439.1"/>
    </source>
</evidence>
<accession>A0A1P8KIR5</accession>
<feature type="domain" description="4'-phosphopantetheinyl transferase" evidence="3">
    <location>
        <begin position="104"/>
        <end position="201"/>
    </location>
</feature>
<dbReference type="GO" id="GO:0005829">
    <property type="term" value="C:cytosol"/>
    <property type="evidence" value="ECO:0007669"/>
    <property type="project" value="TreeGrafter"/>
</dbReference>
<dbReference type="STRING" id="1850254.LPB137_00620"/>
<feature type="domain" description="4'-phosphopantetheinyl transferase N-terminal" evidence="4">
    <location>
        <begin position="15"/>
        <end position="97"/>
    </location>
</feature>
<proteinExistence type="inferred from homology"/>
<dbReference type="GO" id="GO:0000287">
    <property type="term" value="F:magnesium ion binding"/>
    <property type="evidence" value="ECO:0007669"/>
    <property type="project" value="InterPro"/>
</dbReference>
<dbReference type="InterPro" id="IPR055066">
    <property type="entry name" value="AASDHPPT_N"/>
</dbReference>
<dbReference type="InterPro" id="IPR037143">
    <property type="entry name" value="4-PPantetheinyl_Trfase_dom_sf"/>
</dbReference>
<evidence type="ECO:0000259" key="4">
    <source>
        <dbReference type="Pfam" id="PF22624"/>
    </source>
</evidence>
<dbReference type="GO" id="GO:0008897">
    <property type="term" value="F:holo-[acyl-carrier-protein] synthase activity"/>
    <property type="evidence" value="ECO:0007669"/>
    <property type="project" value="InterPro"/>
</dbReference>
<dbReference type="Pfam" id="PF01648">
    <property type="entry name" value="ACPS"/>
    <property type="match status" value="1"/>
</dbReference>
<sequence>MQNVYFLKLDFNINDHDLSMLEKTISAQRVEYAKQYHQRKDYIRSLLSSALLYYALDKNGIDKKDIVIERSPTGKPFLKNLENIDFNITHSGDWVACVIDSNNIGIDIEQIKDIDLTDYKEILTTEETDYINGKLENFYQIWTLKESYIKALGVGVYKSLSSFTVEPYDKHYAKVFQNDNDEKQWYFYNFNLDEKHYCSVCSQSKISKEHFNFLEYKSFYKNFR</sequence>
<dbReference type="PANTHER" id="PTHR12215">
    <property type="entry name" value="PHOSPHOPANTETHEINE TRANSFERASE"/>
    <property type="match status" value="1"/>
</dbReference>
<protein>
    <submittedName>
        <fullName evidence="5">Uncharacterized protein</fullName>
    </submittedName>
</protein>
<dbReference type="GO" id="GO:0019878">
    <property type="term" value="P:lysine biosynthetic process via aminoadipic acid"/>
    <property type="evidence" value="ECO:0007669"/>
    <property type="project" value="TreeGrafter"/>
</dbReference>
<name>A0A1P8KIR5_9BACT</name>
<dbReference type="RefSeq" id="WP_076082990.1">
    <property type="nucleotide sequence ID" value="NZ_CP019070.1"/>
</dbReference>
<comment type="similarity">
    <text evidence="1">Belongs to the P-Pant transferase superfamily. Gsp/Sfp/HetI/AcpT family.</text>
</comment>
<dbReference type="KEGG" id="alp:LPB137_00620"/>
<evidence type="ECO:0000256" key="2">
    <source>
        <dbReference type="ARBA" id="ARBA00022679"/>
    </source>
</evidence>
<dbReference type="InterPro" id="IPR008278">
    <property type="entry name" value="4-PPantetheinyl_Trfase_dom"/>
</dbReference>
<keyword evidence="2" id="KW-0808">Transferase</keyword>
<evidence type="ECO:0000259" key="3">
    <source>
        <dbReference type="Pfam" id="PF01648"/>
    </source>
</evidence>
<dbReference type="OrthoDB" id="5362292at2"/>
<dbReference type="SUPFAM" id="SSF56214">
    <property type="entry name" value="4'-phosphopantetheinyl transferase"/>
    <property type="match status" value="2"/>
</dbReference>
<organism evidence="5 6">
    <name type="scientific">Poseidonibacter parvus</name>
    <dbReference type="NCBI Taxonomy" id="1850254"/>
    <lineage>
        <taxon>Bacteria</taxon>
        <taxon>Pseudomonadati</taxon>
        <taxon>Campylobacterota</taxon>
        <taxon>Epsilonproteobacteria</taxon>
        <taxon>Campylobacterales</taxon>
        <taxon>Arcobacteraceae</taxon>
        <taxon>Poseidonibacter</taxon>
    </lineage>
</organism>
<dbReference type="EMBL" id="CP019070">
    <property type="protein sequence ID" value="APW64439.1"/>
    <property type="molecule type" value="Genomic_DNA"/>
</dbReference>
<evidence type="ECO:0000313" key="6">
    <source>
        <dbReference type="Proteomes" id="UP000186074"/>
    </source>
</evidence>
<keyword evidence="6" id="KW-1185">Reference proteome</keyword>
<evidence type="ECO:0000256" key="1">
    <source>
        <dbReference type="ARBA" id="ARBA00010990"/>
    </source>
</evidence>
<dbReference type="AlphaFoldDB" id="A0A1P8KIR5"/>
<dbReference type="Proteomes" id="UP000186074">
    <property type="component" value="Chromosome"/>
</dbReference>
<dbReference type="InterPro" id="IPR050559">
    <property type="entry name" value="P-Pant_transferase_sf"/>
</dbReference>
<dbReference type="Pfam" id="PF22624">
    <property type="entry name" value="AASDHPPT_N"/>
    <property type="match status" value="1"/>
</dbReference>
<dbReference type="PANTHER" id="PTHR12215:SF10">
    <property type="entry name" value="L-AMINOADIPATE-SEMIALDEHYDE DEHYDROGENASE-PHOSPHOPANTETHEINYL TRANSFERASE"/>
    <property type="match status" value="1"/>
</dbReference>
<dbReference type="Gene3D" id="3.90.470.20">
    <property type="entry name" value="4'-phosphopantetheinyl transferase domain"/>
    <property type="match status" value="2"/>
</dbReference>
<gene>
    <name evidence="5" type="ORF">LPB137_00620</name>
</gene>